<keyword evidence="4 17" id="KW-0413">Isomerase</keyword>
<evidence type="ECO:0000256" key="3">
    <source>
        <dbReference type="ARBA" id="ARBA00022694"/>
    </source>
</evidence>
<dbReference type="Gene3D" id="3.30.2350.10">
    <property type="entry name" value="Pseudouridine synthase"/>
    <property type="match status" value="1"/>
</dbReference>
<evidence type="ECO:0000256" key="9">
    <source>
        <dbReference type="ARBA" id="ARBA00038945"/>
    </source>
</evidence>
<comment type="catalytic activity">
    <reaction evidence="6">
        <text>uridine(746) in 23S rRNA = pseudouridine(746) in 23S rRNA</text>
        <dbReference type="Rhea" id="RHEA:42548"/>
        <dbReference type="Rhea" id="RHEA-COMP:10109"/>
        <dbReference type="Rhea" id="RHEA-COMP:10110"/>
        <dbReference type="ChEBI" id="CHEBI:65314"/>
        <dbReference type="ChEBI" id="CHEBI:65315"/>
        <dbReference type="EC" id="5.4.99.29"/>
    </reaction>
</comment>
<dbReference type="PANTHER" id="PTHR21600">
    <property type="entry name" value="MITOCHONDRIAL RNA PSEUDOURIDINE SYNTHASE"/>
    <property type="match status" value="1"/>
</dbReference>
<evidence type="ECO:0000313" key="17">
    <source>
        <dbReference type="EMBL" id="MET4575705.1"/>
    </source>
</evidence>
<evidence type="ECO:0000256" key="12">
    <source>
        <dbReference type="ARBA" id="ARBA00042372"/>
    </source>
</evidence>
<comment type="function">
    <text evidence="7">Dual specificity enzyme that catalyzes the synthesis of pseudouridine from uracil-746 in 23S ribosomal RNA and from uracil-32 in the anticodon stem and loop of transfer RNAs.</text>
</comment>
<evidence type="ECO:0000256" key="7">
    <source>
        <dbReference type="ARBA" id="ARBA00037305"/>
    </source>
</evidence>
<evidence type="ECO:0000256" key="5">
    <source>
        <dbReference type="ARBA" id="ARBA00036184"/>
    </source>
</evidence>
<gene>
    <name evidence="17" type="ORF">ABIE13_000805</name>
</gene>
<keyword evidence="18" id="KW-1185">Reference proteome</keyword>
<organism evidence="17 18">
    <name type="scientific">Ottowia thiooxydans</name>
    <dbReference type="NCBI Taxonomy" id="219182"/>
    <lineage>
        <taxon>Bacteria</taxon>
        <taxon>Pseudomonadati</taxon>
        <taxon>Pseudomonadota</taxon>
        <taxon>Betaproteobacteria</taxon>
        <taxon>Burkholderiales</taxon>
        <taxon>Comamonadaceae</taxon>
        <taxon>Ottowia</taxon>
    </lineage>
</organism>
<evidence type="ECO:0000256" key="15">
    <source>
        <dbReference type="ARBA" id="ARBA00043143"/>
    </source>
</evidence>
<dbReference type="InterPro" id="IPR006224">
    <property type="entry name" value="PsdUridine_synth_RluA-like_CS"/>
</dbReference>
<dbReference type="EMBL" id="JBEPSH010000002">
    <property type="protein sequence ID" value="MET4575705.1"/>
    <property type="molecule type" value="Genomic_DNA"/>
</dbReference>
<evidence type="ECO:0000256" key="6">
    <source>
        <dbReference type="ARBA" id="ARBA00036916"/>
    </source>
</evidence>
<dbReference type="InterPro" id="IPR006145">
    <property type="entry name" value="PsdUridine_synth_RsuA/RluA"/>
</dbReference>
<evidence type="ECO:0000256" key="2">
    <source>
        <dbReference type="ARBA" id="ARBA00022552"/>
    </source>
</evidence>
<accession>A0ABV2Q3V9</accession>
<evidence type="ECO:0000256" key="13">
    <source>
        <dbReference type="ARBA" id="ARBA00042844"/>
    </source>
</evidence>
<evidence type="ECO:0000256" key="1">
    <source>
        <dbReference type="ARBA" id="ARBA00010876"/>
    </source>
</evidence>
<dbReference type="PROSITE" id="PS01129">
    <property type="entry name" value="PSI_RLU"/>
    <property type="match status" value="1"/>
</dbReference>
<dbReference type="SUPFAM" id="SSF55120">
    <property type="entry name" value="Pseudouridine synthase"/>
    <property type="match status" value="1"/>
</dbReference>
<evidence type="ECO:0000256" key="10">
    <source>
        <dbReference type="ARBA" id="ARBA00039988"/>
    </source>
</evidence>
<protein>
    <recommendedName>
        <fullName evidence="10">Dual-specificity RNA pseudouridine synthase RluA</fullName>
        <ecNumber evidence="8">5.4.99.28</ecNumber>
        <ecNumber evidence="9">5.4.99.29</ecNumber>
    </recommendedName>
    <alternativeName>
        <fullName evidence="11">23S rRNA pseudouridine(746) synthase</fullName>
    </alternativeName>
    <alternativeName>
        <fullName evidence="14">Ribosomal large subunit pseudouridine synthase A</fullName>
    </alternativeName>
    <alternativeName>
        <fullName evidence="13">rRNA pseudouridylate synthase A</fullName>
    </alternativeName>
    <alternativeName>
        <fullName evidence="15">rRNA-uridine isomerase A</fullName>
    </alternativeName>
    <alternativeName>
        <fullName evidence="12">tRNA pseudouridine(32) synthase</fullName>
    </alternativeName>
</protein>
<reference evidence="17 18" key="1">
    <citation type="submission" date="2024-06" db="EMBL/GenBank/DDBJ databases">
        <title>Sorghum-associated microbial communities from plants grown in Nebraska, USA.</title>
        <authorList>
            <person name="Schachtman D."/>
        </authorList>
    </citation>
    <scope>NUCLEOTIDE SEQUENCE [LARGE SCALE GENOMIC DNA]</scope>
    <source>
        <strain evidence="17 18">2709</strain>
    </source>
</reference>
<dbReference type="InterPro" id="IPR020103">
    <property type="entry name" value="PsdUridine_synth_cat_dom_sf"/>
</dbReference>
<dbReference type="InterPro" id="IPR050188">
    <property type="entry name" value="RluA_PseudoU_synthase"/>
</dbReference>
<sequence length="221" mass="25003">MTDWISGVPMFDGVVLYEDDHLLALEKPAGLLAVPGRGLEKWDCMATRASMRWPDALVVHRLDQATSGIMLMARGADMQRRLSSAFADRLVHKRYVAMVHGLPSEPESDDGWGEINLPMMPDWPRRPRSKIDLENGKPSQTRWKVLARHETDQRARLILEPVTGRSHQLRVHLQATGHPIVGDTLYGPKDGSERLMLHACELKLRHPALETELNFVSHVPF</sequence>
<name>A0ABV2Q3V9_9BURK</name>
<comment type="similarity">
    <text evidence="1">Belongs to the pseudouridine synthase RluA family.</text>
</comment>
<evidence type="ECO:0000313" key="18">
    <source>
        <dbReference type="Proteomes" id="UP001549320"/>
    </source>
</evidence>
<evidence type="ECO:0000256" key="11">
    <source>
        <dbReference type="ARBA" id="ARBA00041266"/>
    </source>
</evidence>
<evidence type="ECO:0000259" key="16">
    <source>
        <dbReference type="Pfam" id="PF00849"/>
    </source>
</evidence>
<comment type="caution">
    <text evidence="17">The sequence shown here is derived from an EMBL/GenBank/DDBJ whole genome shotgun (WGS) entry which is preliminary data.</text>
</comment>
<feature type="domain" description="Pseudouridine synthase RsuA/RluA-like" evidence="16">
    <location>
        <begin position="21"/>
        <end position="175"/>
    </location>
</feature>
<comment type="catalytic activity">
    <reaction evidence="5">
        <text>uridine(32) in tRNA = pseudouridine(32) in tRNA</text>
        <dbReference type="Rhea" id="RHEA:42544"/>
        <dbReference type="Rhea" id="RHEA-COMP:10107"/>
        <dbReference type="Rhea" id="RHEA-COMP:10108"/>
        <dbReference type="ChEBI" id="CHEBI:65314"/>
        <dbReference type="ChEBI" id="CHEBI:65315"/>
        <dbReference type="EC" id="5.4.99.28"/>
    </reaction>
</comment>
<dbReference type="PANTHER" id="PTHR21600:SF91">
    <property type="entry name" value="DUAL-SPECIFICITY RNA PSEUDOURIDINE SYNTHASE RLUA"/>
    <property type="match status" value="1"/>
</dbReference>
<proteinExistence type="inferred from homology"/>
<evidence type="ECO:0000256" key="8">
    <source>
        <dbReference type="ARBA" id="ARBA00038944"/>
    </source>
</evidence>
<evidence type="ECO:0000256" key="4">
    <source>
        <dbReference type="ARBA" id="ARBA00023235"/>
    </source>
</evidence>
<keyword evidence="2" id="KW-0698">rRNA processing</keyword>
<dbReference type="Proteomes" id="UP001549320">
    <property type="component" value="Unassembled WGS sequence"/>
</dbReference>
<dbReference type="GO" id="GO:0160151">
    <property type="term" value="F:tRNA pseudouridine(32) synthase activity"/>
    <property type="evidence" value="ECO:0007669"/>
    <property type="project" value="UniProtKB-EC"/>
</dbReference>
<dbReference type="Pfam" id="PF00849">
    <property type="entry name" value="PseudoU_synth_2"/>
    <property type="match status" value="1"/>
</dbReference>
<dbReference type="CDD" id="cd02869">
    <property type="entry name" value="PseudoU_synth_RluA_like"/>
    <property type="match status" value="1"/>
</dbReference>
<dbReference type="EC" id="5.4.99.28" evidence="8"/>
<evidence type="ECO:0000256" key="14">
    <source>
        <dbReference type="ARBA" id="ARBA00042883"/>
    </source>
</evidence>
<dbReference type="GO" id="GO:0160142">
    <property type="term" value="F:23S rRNA pseudouridine(746) synthase activity"/>
    <property type="evidence" value="ECO:0007669"/>
    <property type="project" value="UniProtKB-EC"/>
</dbReference>
<dbReference type="EC" id="5.4.99.29" evidence="9"/>
<keyword evidence="3" id="KW-0819">tRNA processing</keyword>